<protein>
    <recommendedName>
        <fullName evidence="2">DUF3533 domain-containing protein</fullName>
    </recommendedName>
</protein>
<feature type="domain" description="DUF3533" evidence="2">
    <location>
        <begin position="50"/>
        <end position="445"/>
    </location>
</feature>
<feature type="transmembrane region" description="Helical" evidence="1">
    <location>
        <begin position="347"/>
        <end position="365"/>
    </location>
</feature>
<name>A0A194S9X4_RHOGW</name>
<evidence type="ECO:0000259" key="2">
    <source>
        <dbReference type="Pfam" id="PF12051"/>
    </source>
</evidence>
<organism evidence="3 4">
    <name type="scientific">Rhodotorula graminis (strain WP1)</name>
    <dbReference type="NCBI Taxonomy" id="578459"/>
    <lineage>
        <taxon>Eukaryota</taxon>
        <taxon>Fungi</taxon>
        <taxon>Dikarya</taxon>
        <taxon>Basidiomycota</taxon>
        <taxon>Pucciniomycotina</taxon>
        <taxon>Microbotryomycetes</taxon>
        <taxon>Sporidiobolales</taxon>
        <taxon>Sporidiobolaceae</taxon>
        <taxon>Rhodotorula</taxon>
    </lineage>
</organism>
<dbReference type="OMA" id="CISKIAR"/>
<evidence type="ECO:0000313" key="4">
    <source>
        <dbReference type="Proteomes" id="UP000053890"/>
    </source>
</evidence>
<dbReference type="Pfam" id="PF12051">
    <property type="entry name" value="DUF3533"/>
    <property type="match status" value="1"/>
</dbReference>
<proteinExistence type="predicted"/>
<dbReference type="OrthoDB" id="2140105at2759"/>
<evidence type="ECO:0000256" key="1">
    <source>
        <dbReference type="SAM" id="Phobius"/>
    </source>
</evidence>
<keyword evidence="1" id="KW-1133">Transmembrane helix</keyword>
<dbReference type="InterPro" id="IPR022703">
    <property type="entry name" value="DUF3533"/>
</dbReference>
<dbReference type="PANTHER" id="PTHR34814:SF1">
    <property type="entry name" value="NITROSOGUANIDINE RESISTANCE PROTEIN SNG1"/>
    <property type="match status" value="1"/>
</dbReference>
<dbReference type="AlphaFoldDB" id="A0A194S9X4"/>
<keyword evidence="1" id="KW-0812">Transmembrane</keyword>
<evidence type="ECO:0000313" key="3">
    <source>
        <dbReference type="EMBL" id="KPV77518.1"/>
    </source>
</evidence>
<dbReference type="EMBL" id="KQ474074">
    <property type="protein sequence ID" value="KPV77518.1"/>
    <property type="molecule type" value="Genomic_DNA"/>
</dbReference>
<dbReference type="PANTHER" id="PTHR34814">
    <property type="entry name" value="NITROSOGUANIDINE RESISTANCE PROTEIN SNG1"/>
    <property type="match status" value="1"/>
</dbReference>
<dbReference type="InterPro" id="IPR053001">
    <property type="entry name" value="MNNG_permease-like"/>
</dbReference>
<reference evidence="3 4" key="1">
    <citation type="journal article" date="2015" name="Front. Microbiol.">
        <title>Genome sequence of the plant growth promoting endophytic yeast Rhodotorula graminis WP1.</title>
        <authorList>
            <person name="Firrincieli A."/>
            <person name="Otillar R."/>
            <person name="Salamov A."/>
            <person name="Schmutz J."/>
            <person name="Khan Z."/>
            <person name="Redman R.S."/>
            <person name="Fleck N.D."/>
            <person name="Lindquist E."/>
            <person name="Grigoriev I.V."/>
            <person name="Doty S.L."/>
        </authorList>
    </citation>
    <scope>NUCLEOTIDE SEQUENCE [LARGE SCALE GENOMIC DNA]</scope>
    <source>
        <strain evidence="3 4">WP1</strain>
    </source>
</reference>
<gene>
    <name evidence="3" type="ORF">RHOBADRAFT_51362</name>
</gene>
<dbReference type="Proteomes" id="UP000053890">
    <property type="component" value="Unassembled WGS sequence"/>
</dbReference>
<feature type="transmembrane region" description="Helical" evidence="1">
    <location>
        <begin position="314"/>
        <end position="335"/>
    </location>
</feature>
<feature type="transmembrane region" description="Helical" evidence="1">
    <location>
        <begin position="39"/>
        <end position="63"/>
    </location>
</feature>
<dbReference type="GeneID" id="28976247"/>
<keyword evidence="4" id="KW-1185">Reference proteome</keyword>
<keyword evidence="1" id="KW-0472">Membrane</keyword>
<feature type="transmembrane region" description="Helical" evidence="1">
    <location>
        <begin position="270"/>
        <end position="294"/>
    </location>
</feature>
<dbReference type="STRING" id="578459.A0A194S9X4"/>
<dbReference type="RefSeq" id="XP_018273567.1">
    <property type="nucleotide sequence ID" value="XM_018415799.1"/>
</dbReference>
<dbReference type="GO" id="GO:0016020">
    <property type="term" value="C:membrane"/>
    <property type="evidence" value="ECO:0007669"/>
    <property type="project" value="TreeGrafter"/>
</dbReference>
<sequence>MRPSSDTTLRGLSGEPFNSDNASTKVSLMDPRLRDGRKAFLKAAALGLALTTLCMFAVLPIYWGSYFRLPDNLYRLTVGLIDLDSPGAAATGRMAVLGPALISAPSRITYKYKVGYTTLDNTQFDISGATGGNPRGVDVHQWAAEAVQNEDYFAVVIANANATSAAVSAFEQLVGGAQTSYMAQGALTLYYSEGRNFETVDQWLTPDITRLINTYTVPQASRELVAQLAPRLAGLGDAAYAGINQTALSSVLSRPFSQATWNLRPVDEFAGIPATTVGMLYLLVFTYFVSLFAFNARQSIENKLRLGDLIALRLLVPVVQYLFISLWISLVTLVFKVSFERFYGHGGFPLFWCSNFLAQWAAGMPMEVALSLLGPKYTAFFLILWIILNISPVFYDIANLDHFYSYGFVTPIYQAVQNGKTIIFGTKQRFGQYFGVEIAWVVVGTLVLVAVIVVQRRKAERQAREEQAQRKEGKAQ</sequence>
<feature type="transmembrane region" description="Helical" evidence="1">
    <location>
        <begin position="433"/>
        <end position="454"/>
    </location>
</feature>
<accession>A0A194S9X4</accession>
<feature type="transmembrane region" description="Helical" evidence="1">
    <location>
        <begin position="377"/>
        <end position="395"/>
    </location>
</feature>